<evidence type="ECO:0000313" key="2">
    <source>
        <dbReference type="EMBL" id="MBC8547490.1"/>
    </source>
</evidence>
<dbReference type="RefSeq" id="WP_249283532.1">
    <property type="nucleotide sequence ID" value="NZ_JACRST010000022.1"/>
</dbReference>
<proteinExistence type="predicted"/>
<dbReference type="AlphaFoldDB" id="A0A926I5I0"/>
<evidence type="ECO:0000313" key="3">
    <source>
        <dbReference type="Proteomes" id="UP000653127"/>
    </source>
</evidence>
<dbReference type="Proteomes" id="UP000653127">
    <property type="component" value="Unassembled WGS sequence"/>
</dbReference>
<name>A0A926I5I0_9FIRM</name>
<protein>
    <submittedName>
        <fullName evidence="2">Uncharacterized protein</fullName>
    </submittedName>
</protein>
<organism evidence="2 3">
    <name type="scientific">Ligaoa zhengdingensis</name>
    <dbReference type="NCBI Taxonomy" id="2763658"/>
    <lineage>
        <taxon>Bacteria</taxon>
        <taxon>Bacillati</taxon>
        <taxon>Bacillota</taxon>
        <taxon>Clostridia</taxon>
        <taxon>Eubacteriales</taxon>
        <taxon>Oscillospiraceae</taxon>
        <taxon>Ligaoa</taxon>
    </lineage>
</organism>
<gene>
    <name evidence="2" type="ORF">H8711_11195</name>
</gene>
<dbReference type="EMBL" id="JACRST010000022">
    <property type="protein sequence ID" value="MBC8547490.1"/>
    <property type="molecule type" value="Genomic_DNA"/>
</dbReference>
<evidence type="ECO:0000256" key="1">
    <source>
        <dbReference type="SAM" id="MobiDB-lite"/>
    </source>
</evidence>
<sequence>MSEEQKVYTANYPIQKPRITDFYDIDVPNSNMDVIDGELKKAEDHRENPEIHVTAADKAGWNSAVEDEHTHSNKSTLDGVTSTKVANWNTAYTHTGNRQNPHGVTAAQVGARPQSWMPSASDVGAAPASHVSDSTKHITSSERTTWNAKVAKSALRTATLYASSWAGSEPPYTYSLSVSGVTTTSVQEILPTTSATEEQIIALQAANMQDGGQTAGKITVKAWGDKPEIDLPVRIIIRGDL</sequence>
<feature type="region of interest" description="Disordered" evidence="1">
    <location>
        <begin position="115"/>
        <end position="141"/>
    </location>
</feature>
<comment type="caution">
    <text evidence="2">The sequence shown here is derived from an EMBL/GenBank/DDBJ whole genome shotgun (WGS) entry which is preliminary data.</text>
</comment>
<reference evidence="2" key="1">
    <citation type="submission" date="2020-08" db="EMBL/GenBank/DDBJ databases">
        <title>Genome public.</title>
        <authorList>
            <person name="Liu C."/>
            <person name="Sun Q."/>
        </authorList>
    </citation>
    <scope>NUCLEOTIDE SEQUENCE</scope>
    <source>
        <strain evidence="2">NSJ-31</strain>
    </source>
</reference>
<accession>A0A926I5I0</accession>
<keyword evidence="3" id="KW-1185">Reference proteome</keyword>